<evidence type="ECO:0000313" key="1">
    <source>
        <dbReference type="EMBL" id="KAF2744383.1"/>
    </source>
</evidence>
<dbReference type="EMBL" id="MU006589">
    <property type="protein sequence ID" value="KAF2744383.1"/>
    <property type="molecule type" value="Genomic_DNA"/>
</dbReference>
<gene>
    <name evidence="1" type="ORF">M011DRAFT_172019</name>
</gene>
<sequence length="249" mass="28070">MSGGRFSTSYGEIVGMEGRRTEGLCGVVCLLGLFTGWRRVVHARGGWIWRHEGLCNCGVARTGERDGSTDEEVEGSMARTTTLRCMRRMCGWLDLVFSAGLEHAGSSWFLPLQRQRREAEPAQLFTGAPVSKLPAESWSNSCDLVLTVDDCWNGLPAEEKLRRFRRLFLRPGLWTCSTADCYEFHRSVSGSCICKVQQTMMFIVFRRSQNEALGSLHKYVCRVAPKKQGRDIYRSGFCFSSTTHALTWS</sequence>
<reference evidence="1" key="1">
    <citation type="journal article" date="2020" name="Stud. Mycol.">
        <title>101 Dothideomycetes genomes: a test case for predicting lifestyles and emergence of pathogens.</title>
        <authorList>
            <person name="Haridas S."/>
            <person name="Albert R."/>
            <person name="Binder M."/>
            <person name="Bloem J."/>
            <person name="Labutti K."/>
            <person name="Salamov A."/>
            <person name="Andreopoulos B."/>
            <person name="Baker S."/>
            <person name="Barry K."/>
            <person name="Bills G."/>
            <person name="Bluhm B."/>
            <person name="Cannon C."/>
            <person name="Castanera R."/>
            <person name="Culley D."/>
            <person name="Daum C."/>
            <person name="Ezra D."/>
            <person name="Gonzalez J."/>
            <person name="Henrissat B."/>
            <person name="Kuo A."/>
            <person name="Liang C."/>
            <person name="Lipzen A."/>
            <person name="Lutzoni F."/>
            <person name="Magnuson J."/>
            <person name="Mondo S."/>
            <person name="Nolan M."/>
            <person name="Ohm R."/>
            <person name="Pangilinan J."/>
            <person name="Park H.-J."/>
            <person name="Ramirez L."/>
            <person name="Alfaro M."/>
            <person name="Sun H."/>
            <person name="Tritt A."/>
            <person name="Yoshinaga Y."/>
            <person name="Zwiers L.-H."/>
            <person name="Turgeon B."/>
            <person name="Goodwin S."/>
            <person name="Spatafora J."/>
            <person name="Crous P."/>
            <person name="Grigoriev I."/>
        </authorList>
    </citation>
    <scope>NUCLEOTIDE SEQUENCE</scope>
    <source>
        <strain evidence="1">CBS 119925</strain>
    </source>
</reference>
<dbReference type="Proteomes" id="UP000799440">
    <property type="component" value="Unassembled WGS sequence"/>
</dbReference>
<protein>
    <submittedName>
        <fullName evidence="1">Uncharacterized protein</fullName>
    </submittedName>
</protein>
<keyword evidence="2" id="KW-1185">Reference proteome</keyword>
<name>A0A6A6V2Y1_9PLEO</name>
<dbReference type="AlphaFoldDB" id="A0A6A6V2Y1"/>
<accession>A0A6A6V2Y1</accession>
<evidence type="ECO:0000313" key="2">
    <source>
        <dbReference type="Proteomes" id="UP000799440"/>
    </source>
</evidence>
<proteinExistence type="predicted"/>
<organism evidence="1 2">
    <name type="scientific">Sporormia fimetaria CBS 119925</name>
    <dbReference type="NCBI Taxonomy" id="1340428"/>
    <lineage>
        <taxon>Eukaryota</taxon>
        <taxon>Fungi</taxon>
        <taxon>Dikarya</taxon>
        <taxon>Ascomycota</taxon>
        <taxon>Pezizomycotina</taxon>
        <taxon>Dothideomycetes</taxon>
        <taxon>Pleosporomycetidae</taxon>
        <taxon>Pleosporales</taxon>
        <taxon>Sporormiaceae</taxon>
        <taxon>Sporormia</taxon>
    </lineage>
</organism>